<evidence type="ECO:0000313" key="1">
    <source>
        <dbReference type="EMBL" id="KIH48427.1"/>
    </source>
</evidence>
<dbReference type="OrthoDB" id="5872352at2759"/>
<name>A0A0C2CF53_9BILA</name>
<dbReference type="PANTHER" id="PTHR47331:SF1">
    <property type="entry name" value="GAG-LIKE PROTEIN"/>
    <property type="match status" value="1"/>
</dbReference>
<protein>
    <recommendedName>
        <fullName evidence="3">Peptidase aspartic putative domain-containing protein</fullName>
    </recommendedName>
</protein>
<evidence type="ECO:0008006" key="3">
    <source>
        <dbReference type="Google" id="ProtNLM"/>
    </source>
</evidence>
<keyword evidence="2" id="KW-1185">Reference proteome</keyword>
<gene>
    <name evidence="1" type="ORF">ANCDUO_21505</name>
</gene>
<organism evidence="1 2">
    <name type="scientific">Ancylostoma duodenale</name>
    <dbReference type="NCBI Taxonomy" id="51022"/>
    <lineage>
        <taxon>Eukaryota</taxon>
        <taxon>Metazoa</taxon>
        <taxon>Ecdysozoa</taxon>
        <taxon>Nematoda</taxon>
        <taxon>Chromadorea</taxon>
        <taxon>Rhabditida</taxon>
        <taxon>Rhabditina</taxon>
        <taxon>Rhabditomorpha</taxon>
        <taxon>Strongyloidea</taxon>
        <taxon>Ancylostomatidae</taxon>
        <taxon>Ancylostomatinae</taxon>
        <taxon>Ancylostoma</taxon>
    </lineage>
</organism>
<sequence>MLQTCKEDVDMFEKYLMLESAGTEEFSNSEKETQALVDKQVWDNFKNTIERREDGYYVRLPRKDPTIALPDNKSIAYRRLVSVWNSLQKDEKLLDQYDNAFKEQLSLNILEEINEDTPSPGSKIHYIPHQAVLTPHKTTTKLRIVFDASAHYKASLSLNEALHRGPVILPQLFGIPLRFRMGRVAIISDVEKHFYK</sequence>
<reference evidence="1 2" key="1">
    <citation type="submission" date="2013-12" db="EMBL/GenBank/DDBJ databases">
        <title>Draft genome of the parsitic nematode Ancylostoma duodenale.</title>
        <authorList>
            <person name="Mitreva M."/>
        </authorList>
    </citation>
    <scope>NUCLEOTIDE SEQUENCE [LARGE SCALE GENOMIC DNA]</scope>
    <source>
        <strain evidence="1 2">Zhejiang</strain>
    </source>
</reference>
<dbReference type="Proteomes" id="UP000054047">
    <property type="component" value="Unassembled WGS sequence"/>
</dbReference>
<dbReference type="AlphaFoldDB" id="A0A0C2CF53"/>
<dbReference type="EMBL" id="KN759769">
    <property type="protein sequence ID" value="KIH48427.1"/>
    <property type="molecule type" value="Genomic_DNA"/>
</dbReference>
<accession>A0A0C2CF53</accession>
<dbReference type="PANTHER" id="PTHR47331">
    <property type="entry name" value="PHD-TYPE DOMAIN-CONTAINING PROTEIN"/>
    <property type="match status" value="1"/>
</dbReference>
<proteinExistence type="predicted"/>
<evidence type="ECO:0000313" key="2">
    <source>
        <dbReference type="Proteomes" id="UP000054047"/>
    </source>
</evidence>